<dbReference type="Gene3D" id="1.10.620.20">
    <property type="entry name" value="Ribonucleotide Reductase, subunit A"/>
    <property type="match status" value="1"/>
</dbReference>
<dbReference type="OrthoDB" id="4477at10239"/>
<keyword evidence="6" id="KW-0408">Iron</keyword>
<evidence type="ECO:0000256" key="7">
    <source>
        <dbReference type="SAM" id="Phobius"/>
    </source>
</evidence>
<reference evidence="8 9" key="2">
    <citation type="journal article" date="2015" name="Arch. Virol.">
        <title>Complete genome sequence analysis and identification of putative metallo-beta-lactamase and SpoIIIE homologs in Bacillus cereus group phage BCP8-2, a new member of the proposed Bastille-like group.</title>
        <authorList>
            <person name="Asare P.T."/>
            <person name="Bandara N."/>
            <person name="Jeong T.Y."/>
            <person name="Ryu S."/>
            <person name="Klumpp J."/>
            <person name="Kim K.P."/>
        </authorList>
    </citation>
    <scope>NUCLEOTIDE SEQUENCE [LARGE SCALE GENOMIC DNA]</scope>
    <source>
        <strain evidence="8">BCP8-2</strain>
    </source>
</reference>
<dbReference type="KEGG" id="vg:24723453"/>
<dbReference type="GO" id="GO:0009263">
    <property type="term" value="P:deoxyribonucleotide biosynthetic process"/>
    <property type="evidence" value="ECO:0007669"/>
    <property type="project" value="InterPro"/>
</dbReference>
<reference evidence="9" key="1">
    <citation type="submission" date="2014-01" db="EMBL/GenBank/DDBJ databases">
        <title>Genomic and Proteomic Analysis of Broad Host Range Virulent Bacillus Group Phage BCP8-2 Leading To the Creation of New Genus within Myoviruses.</title>
        <authorList>
            <person name="Bandara N."/>
            <person name="Asare P.T."/>
            <person name="Kim K.P."/>
        </authorList>
    </citation>
    <scope>NUCLEOTIDE SEQUENCE [LARGE SCALE GENOMIC DNA]</scope>
</reference>
<evidence type="ECO:0000256" key="1">
    <source>
        <dbReference type="ARBA" id="ARBA00001962"/>
    </source>
</evidence>
<dbReference type="EMBL" id="KJ081346">
    <property type="protein sequence ID" value="AHJ87227.1"/>
    <property type="molecule type" value="Genomic_DNA"/>
</dbReference>
<comment type="cofactor">
    <cofactor evidence="1">
        <name>Fe cation</name>
        <dbReference type="ChEBI" id="CHEBI:24875"/>
    </cofactor>
</comment>
<dbReference type="InterPro" id="IPR012348">
    <property type="entry name" value="RNR-like"/>
</dbReference>
<feature type="transmembrane region" description="Helical" evidence="7">
    <location>
        <begin position="193"/>
        <end position="214"/>
    </location>
</feature>
<dbReference type="InterPro" id="IPR009078">
    <property type="entry name" value="Ferritin-like_SF"/>
</dbReference>
<accession>A0A0E3D9R4</accession>
<dbReference type="CDD" id="cd01049">
    <property type="entry name" value="RNRR2"/>
    <property type="match status" value="1"/>
</dbReference>
<dbReference type="PANTHER" id="PTHR23409">
    <property type="entry name" value="RIBONUCLEOSIDE-DIPHOSPHATE REDUCTASE SMALL CHAIN"/>
    <property type="match status" value="1"/>
</dbReference>
<evidence type="ECO:0000256" key="2">
    <source>
        <dbReference type="ARBA" id="ARBA00009303"/>
    </source>
</evidence>
<evidence type="ECO:0000256" key="6">
    <source>
        <dbReference type="ARBA" id="ARBA00023004"/>
    </source>
</evidence>
<gene>
    <name evidence="8" type="ORF">BCP8-2_189</name>
</gene>
<dbReference type="PANTHER" id="PTHR23409:SF18">
    <property type="entry name" value="RIBONUCLEOSIDE-DIPHOSPHATE REDUCTASE SUBUNIT M2"/>
    <property type="match status" value="1"/>
</dbReference>
<evidence type="ECO:0000256" key="3">
    <source>
        <dbReference type="ARBA" id="ARBA00012274"/>
    </source>
</evidence>
<keyword evidence="5" id="KW-0560">Oxidoreductase</keyword>
<dbReference type="GO" id="GO:0004748">
    <property type="term" value="F:ribonucleoside-diphosphate reductase activity, thioredoxin disulfide as acceptor"/>
    <property type="evidence" value="ECO:0007669"/>
    <property type="project" value="UniProtKB-EC"/>
</dbReference>
<dbReference type="GO" id="GO:0046872">
    <property type="term" value="F:metal ion binding"/>
    <property type="evidence" value="ECO:0007669"/>
    <property type="project" value="UniProtKB-KW"/>
</dbReference>
<sequence>MTVENRKKIKLLQPKQSMLYPSKILANDGVNSLNWNDIRFPQFHTFYDKMLANFWRAESVKMSKDDLDYKSAPEKIRKAYNLGLGNLTAIDVVQTRMAGILSAAITDPSISACYAVAGQQEAVHTQSYSYALLDKLDKAEQNRILREAVADPVAQERNSLVVAVLEELEDAYKLYTFNEMTAQEFSKYLARGLIAMSVLEGVNFYSTFMMFYYIQHRYSILDGTVSIIRYIHKDEFQHTYLNGHTHRALLTDYKMTEEEEAEHIEWATNFIKENVKREIAYGLDLFTTINVRPTEIETYITWLGNVRAQSLGLPLPFPDEKFAANENPIPWMKAFDDSRLDAGQKQDFFEKTVTQYEQSTAENTEMNVADLDKLQF</sequence>
<keyword evidence="7" id="KW-0472">Membrane</keyword>
<dbReference type="RefSeq" id="YP_009149750.1">
    <property type="nucleotide sequence ID" value="NC_027355.1"/>
</dbReference>
<dbReference type="Pfam" id="PF00268">
    <property type="entry name" value="Ribonuc_red_sm"/>
    <property type="match status" value="1"/>
</dbReference>
<keyword evidence="4" id="KW-0479">Metal-binding</keyword>
<dbReference type="SUPFAM" id="SSF47240">
    <property type="entry name" value="Ferritin-like"/>
    <property type="match status" value="1"/>
</dbReference>
<dbReference type="Proteomes" id="UP000033014">
    <property type="component" value="Segment"/>
</dbReference>
<name>A0A0E3D9R4_9CAUD</name>
<comment type="similarity">
    <text evidence="2">Belongs to the ribonucleoside diphosphate reductase small chain family.</text>
</comment>
<dbReference type="GeneID" id="24723453"/>
<evidence type="ECO:0000256" key="5">
    <source>
        <dbReference type="ARBA" id="ARBA00023002"/>
    </source>
</evidence>
<keyword evidence="7" id="KW-1133">Transmembrane helix</keyword>
<organism evidence="8 9">
    <name type="scientific">Bacillus phage BCP8-2</name>
    <dbReference type="NCBI Taxonomy" id="1129192"/>
    <lineage>
        <taxon>Viruses</taxon>
        <taxon>Duplodnaviria</taxon>
        <taxon>Heunggongvirae</taxon>
        <taxon>Uroviricota</taxon>
        <taxon>Caudoviricetes</taxon>
        <taxon>Herelleviridae</taxon>
        <taxon>Bastillevirinae</taxon>
        <taxon>Caeruleovirus</taxon>
        <taxon>Caeruleovirus BCP82</taxon>
    </lineage>
</organism>
<proteinExistence type="inferred from homology"/>
<keyword evidence="9" id="KW-1185">Reference proteome</keyword>
<dbReference type="InterPro" id="IPR000358">
    <property type="entry name" value="RNR_small_fam"/>
</dbReference>
<evidence type="ECO:0000313" key="8">
    <source>
        <dbReference type="EMBL" id="AHJ87227.1"/>
    </source>
</evidence>
<dbReference type="UniPathway" id="UPA00326"/>
<keyword evidence="7" id="KW-0812">Transmembrane</keyword>
<dbReference type="InterPro" id="IPR033909">
    <property type="entry name" value="RNR_small"/>
</dbReference>
<evidence type="ECO:0000313" key="9">
    <source>
        <dbReference type="Proteomes" id="UP000033014"/>
    </source>
</evidence>
<protein>
    <recommendedName>
        <fullName evidence="3">ribonucleoside-diphosphate reductase</fullName>
        <ecNumber evidence="3">1.17.4.1</ecNumber>
    </recommendedName>
</protein>
<dbReference type="EC" id="1.17.4.1" evidence="3"/>
<evidence type="ECO:0000256" key="4">
    <source>
        <dbReference type="ARBA" id="ARBA00022723"/>
    </source>
</evidence>